<dbReference type="AlphaFoldDB" id="A0A841H6J6"/>
<dbReference type="Pfam" id="PF00144">
    <property type="entry name" value="Beta-lactamase"/>
    <property type="match status" value="1"/>
</dbReference>
<evidence type="ECO:0000256" key="1">
    <source>
        <dbReference type="SAM" id="SignalP"/>
    </source>
</evidence>
<dbReference type="InterPro" id="IPR012338">
    <property type="entry name" value="Beta-lactam/transpept-like"/>
</dbReference>
<dbReference type="PANTHER" id="PTHR43283:SF18">
    <property type="match status" value="1"/>
</dbReference>
<feature type="chain" id="PRO_5032934591" evidence="1">
    <location>
        <begin position="25"/>
        <end position="581"/>
    </location>
</feature>
<dbReference type="EMBL" id="JACHIA010000033">
    <property type="protein sequence ID" value="MBB6073905.1"/>
    <property type="molecule type" value="Genomic_DNA"/>
</dbReference>
<proteinExistence type="predicted"/>
<dbReference type="InterPro" id="IPR050789">
    <property type="entry name" value="Diverse_Enzym_Activities"/>
</dbReference>
<name>A0A841H6J6_9BACT</name>
<sequence length="581" mass="61369">MTRRSGLAPLALVVSLAAAGRAAARTGPGAPASPALSARIARLEAEVPRLMAAGEVPGVSIALIEDGRVAWTHGFGVANADNRDPVRENTVFEGASLSKPVVAYIALRLTDEGRLDLDAPLTRYVPDPFVAGDPRLEQITARRVLDHTSGLPNGRTADAIRIHFAPGERFSYSGEGYIYLQAALERITGEPLQTLAEGMVFGPMGMTNSAFVWQERLDSLMAYGHAETGEVTGRRRFPVASAASSLETTAGDYARFIAAVLGGAGLRDETRSEMMRAQVRTDSTCSVCVEQRTAPRTGADGWGLGWGVAPTAEGGTVLWHWGDNGVMKAYVAVRADGRRGVVILTNGANGHAITPDIAAAALGAPAPGFAWLRYDHYDSPGRLLLRRIVAGDAAALPDLAARQRGERPEPALEETDINSLGYRLLARKRFPDAVRVLRMNAERLPASANAHDSYGEALLAAGDTAAAVASYRRAAELGGENAAAVLARLTRPVVRVAPGILDAYTGRYDTPMGPLTVTRDADGLEGTLGTEGSARLIAISETRFSVGGNSNTVDFVRGADGRVTHAIIRAGGQEIRATRVP</sequence>
<dbReference type="Proteomes" id="UP000582837">
    <property type="component" value="Unassembled WGS sequence"/>
</dbReference>
<protein>
    <submittedName>
        <fullName evidence="3">CubicO group peptidase (Beta-lactamase class C family)</fullName>
    </submittedName>
</protein>
<dbReference type="InterPro" id="IPR001466">
    <property type="entry name" value="Beta-lactam-related"/>
</dbReference>
<evidence type="ECO:0000259" key="2">
    <source>
        <dbReference type="Pfam" id="PF00144"/>
    </source>
</evidence>
<dbReference type="SUPFAM" id="SSF48452">
    <property type="entry name" value="TPR-like"/>
    <property type="match status" value="1"/>
</dbReference>
<comment type="caution">
    <text evidence="3">The sequence shown here is derived from an EMBL/GenBank/DDBJ whole genome shotgun (WGS) entry which is preliminary data.</text>
</comment>
<dbReference type="RefSeq" id="WP_170035022.1">
    <property type="nucleotide sequence ID" value="NZ_JABDTL010000001.1"/>
</dbReference>
<accession>A0A841H6J6</accession>
<dbReference type="SUPFAM" id="SSF56601">
    <property type="entry name" value="beta-lactamase/transpeptidase-like"/>
    <property type="match status" value="1"/>
</dbReference>
<dbReference type="PANTHER" id="PTHR43283">
    <property type="entry name" value="BETA-LACTAMASE-RELATED"/>
    <property type="match status" value="1"/>
</dbReference>
<keyword evidence="1" id="KW-0732">Signal</keyword>
<organism evidence="3 4">
    <name type="scientific">Longimicrobium terrae</name>
    <dbReference type="NCBI Taxonomy" id="1639882"/>
    <lineage>
        <taxon>Bacteria</taxon>
        <taxon>Pseudomonadati</taxon>
        <taxon>Gemmatimonadota</taxon>
        <taxon>Longimicrobiia</taxon>
        <taxon>Longimicrobiales</taxon>
        <taxon>Longimicrobiaceae</taxon>
        <taxon>Longimicrobium</taxon>
    </lineage>
</organism>
<dbReference type="InterPro" id="IPR011990">
    <property type="entry name" value="TPR-like_helical_dom_sf"/>
</dbReference>
<dbReference type="Gene3D" id="3.40.710.10">
    <property type="entry name" value="DD-peptidase/beta-lactamase superfamily"/>
    <property type="match status" value="1"/>
</dbReference>
<evidence type="ECO:0000313" key="3">
    <source>
        <dbReference type="EMBL" id="MBB6073905.1"/>
    </source>
</evidence>
<evidence type="ECO:0000313" key="4">
    <source>
        <dbReference type="Proteomes" id="UP000582837"/>
    </source>
</evidence>
<reference evidence="3 4" key="1">
    <citation type="submission" date="2020-08" db="EMBL/GenBank/DDBJ databases">
        <title>Genomic Encyclopedia of Type Strains, Phase IV (KMG-IV): sequencing the most valuable type-strain genomes for metagenomic binning, comparative biology and taxonomic classification.</title>
        <authorList>
            <person name="Goeker M."/>
        </authorList>
    </citation>
    <scope>NUCLEOTIDE SEQUENCE [LARGE SCALE GENOMIC DNA]</scope>
    <source>
        <strain evidence="3 4">DSM 29007</strain>
    </source>
</reference>
<feature type="signal peptide" evidence="1">
    <location>
        <begin position="1"/>
        <end position="24"/>
    </location>
</feature>
<keyword evidence="4" id="KW-1185">Reference proteome</keyword>
<dbReference type="Gene3D" id="1.25.40.10">
    <property type="entry name" value="Tetratricopeptide repeat domain"/>
    <property type="match status" value="1"/>
</dbReference>
<gene>
    <name evidence="3" type="ORF">HNQ61_005586</name>
</gene>
<feature type="domain" description="Beta-lactamase-related" evidence="2">
    <location>
        <begin position="45"/>
        <end position="352"/>
    </location>
</feature>